<proteinExistence type="predicted"/>
<keyword evidence="3" id="KW-0285">Flavoprotein</keyword>
<dbReference type="PANTHER" id="PTHR12645:SF0">
    <property type="entry name" value="FAD-LINKED SULFHYDRYL OXIDASE ALR"/>
    <property type="match status" value="1"/>
</dbReference>
<dbReference type="PANTHER" id="PTHR12645">
    <property type="entry name" value="ALR/ERV"/>
    <property type="match status" value="1"/>
</dbReference>
<keyword evidence="4" id="KW-0274">FAD</keyword>
<dbReference type="EMBL" id="MN740730">
    <property type="protein sequence ID" value="QHS81154.1"/>
    <property type="molecule type" value="Genomic_DNA"/>
</dbReference>
<dbReference type="Gene3D" id="1.20.120.310">
    <property type="entry name" value="ERV/ALR sulfhydryl oxidase domain"/>
    <property type="match status" value="1"/>
</dbReference>
<evidence type="ECO:0000256" key="3">
    <source>
        <dbReference type="ARBA" id="ARBA00022630"/>
    </source>
</evidence>
<evidence type="ECO:0000313" key="8">
    <source>
        <dbReference type="EMBL" id="QHS81154.1"/>
    </source>
</evidence>
<dbReference type="Pfam" id="PF04777">
    <property type="entry name" value="Evr1_Alr"/>
    <property type="match status" value="1"/>
</dbReference>
<dbReference type="InterPro" id="IPR017905">
    <property type="entry name" value="ERV/ALR_sulphydryl_oxidase"/>
</dbReference>
<evidence type="ECO:0000259" key="7">
    <source>
        <dbReference type="PROSITE" id="PS51324"/>
    </source>
</evidence>
<dbReference type="EC" id="1.8.3.2" evidence="2"/>
<dbReference type="GO" id="GO:0050660">
    <property type="term" value="F:flavin adenine dinucleotide binding"/>
    <property type="evidence" value="ECO:0007669"/>
    <property type="project" value="TreeGrafter"/>
</dbReference>
<dbReference type="InterPro" id="IPR039799">
    <property type="entry name" value="ALR/ERV"/>
</dbReference>
<dbReference type="InterPro" id="IPR036774">
    <property type="entry name" value="ERV/ALR_sulphydryl_oxid_sf"/>
</dbReference>
<evidence type="ECO:0000256" key="1">
    <source>
        <dbReference type="ARBA" id="ARBA00001974"/>
    </source>
</evidence>
<reference evidence="8" key="1">
    <citation type="journal article" date="2020" name="Nature">
        <title>Giant virus diversity and host interactions through global metagenomics.</title>
        <authorList>
            <person name="Schulz F."/>
            <person name="Roux S."/>
            <person name="Paez-Espino D."/>
            <person name="Jungbluth S."/>
            <person name="Walsh D.A."/>
            <person name="Denef V.J."/>
            <person name="McMahon K.D."/>
            <person name="Konstantinidis K.T."/>
            <person name="Eloe-Fadrosh E.A."/>
            <person name="Kyrpides N.C."/>
            <person name="Woyke T."/>
        </authorList>
    </citation>
    <scope>NUCLEOTIDE SEQUENCE</scope>
    <source>
        <strain evidence="8">GVMAG-S-1101161-73</strain>
    </source>
</reference>
<dbReference type="SUPFAM" id="SSF69000">
    <property type="entry name" value="FAD-dependent thiol oxidase"/>
    <property type="match status" value="1"/>
</dbReference>
<accession>A0A6C0AMX7</accession>
<dbReference type="GO" id="GO:0016971">
    <property type="term" value="F:flavin-dependent sulfhydryl oxidase activity"/>
    <property type="evidence" value="ECO:0007669"/>
    <property type="project" value="InterPro"/>
</dbReference>
<sequence length="168" mass="19502">MPCACKADQPDYPITDNWGPSLWTIMHALAERGGKVITPSFREDEKRQWILLIEIMPKMIPCPNCREHAQEWILKHPITAIKEIPHSEIYDWLTSWVYNFHEDVNQRTGKPSFDKALLAQTYGSTNIVAVFKAMKPFIENAIRLSGITLLPWQKWSNYLVMLRSLYGV</sequence>
<name>A0A6C0AMX7_9ZZZZ</name>
<evidence type="ECO:0000256" key="4">
    <source>
        <dbReference type="ARBA" id="ARBA00022827"/>
    </source>
</evidence>
<protein>
    <recommendedName>
        <fullName evidence="2">thiol oxidase</fullName>
        <ecNumber evidence="2">1.8.3.2</ecNumber>
    </recommendedName>
</protein>
<dbReference type="AlphaFoldDB" id="A0A6C0AMX7"/>
<evidence type="ECO:0000256" key="2">
    <source>
        <dbReference type="ARBA" id="ARBA00012512"/>
    </source>
</evidence>
<evidence type="ECO:0000256" key="6">
    <source>
        <dbReference type="ARBA" id="ARBA00023157"/>
    </source>
</evidence>
<comment type="cofactor">
    <cofactor evidence="1">
        <name>FAD</name>
        <dbReference type="ChEBI" id="CHEBI:57692"/>
    </cofactor>
</comment>
<dbReference type="GO" id="GO:0005739">
    <property type="term" value="C:mitochondrion"/>
    <property type="evidence" value="ECO:0007669"/>
    <property type="project" value="TreeGrafter"/>
</dbReference>
<feature type="domain" description="ERV/ALR sulfhydryl oxidase" evidence="7">
    <location>
        <begin position="8"/>
        <end position="122"/>
    </location>
</feature>
<keyword evidence="5" id="KW-0560">Oxidoreductase</keyword>
<dbReference type="PROSITE" id="PS51324">
    <property type="entry name" value="ERV_ALR"/>
    <property type="match status" value="1"/>
</dbReference>
<evidence type="ECO:0000256" key="5">
    <source>
        <dbReference type="ARBA" id="ARBA00023002"/>
    </source>
</evidence>
<keyword evidence="6" id="KW-1015">Disulfide bond</keyword>
<organism evidence="8">
    <name type="scientific">viral metagenome</name>
    <dbReference type="NCBI Taxonomy" id="1070528"/>
    <lineage>
        <taxon>unclassified sequences</taxon>
        <taxon>metagenomes</taxon>
        <taxon>organismal metagenomes</taxon>
    </lineage>
</organism>